<name>A0A2N0B7V2_9LEPT</name>
<protein>
    <submittedName>
        <fullName evidence="4">Molecular chaperone DnaJ</fullName>
    </submittedName>
</protein>
<keyword evidence="1" id="KW-0472">Membrane</keyword>
<evidence type="ECO:0000313" key="4">
    <source>
        <dbReference type="EMBL" id="PJZ92610.1"/>
    </source>
</evidence>
<feature type="transmembrane region" description="Helical" evidence="1">
    <location>
        <begin position="159"/>
        <end position="180"/>
    </location>
</feature>
<evidence type="ECO:0000313" key="5">
    <source>
        <dbReference type="Proteomes" id="UP000232122"/>
    </source>
</evidence>
<keyword evidence="1" id="KW-1133">Transmembrane helix</keyword>
<evidence type="ECO:0000313" key="3">
    <source>
        <dbReference type="EMBL" id="MDV6236766.1"/>
    </source>
</evidence>
<dbReference type="SUPFAM" id="SSF46565">
    <property type="entry name" value="Chaperone J-domain"/>
    <property type="match status" value="1"/>
</dbReference>
<accession>A0A2N0B7V2</accession>
<dbReference type="InterPro" id="IPR036869">
    <property type="entry name" value="J_dom_sf"/>
</dbReference>
<reference evidence="4" key="1">
    <citation type="submission" date="2017-07" db="EMBL/GenBank/DDBJ databases">
        <title>Leptospira spp. isolated from tropical soils.</title>
        <authorList>
            <person name="Thibeaux R."/>
            <person name="Iraola G."/>
            <person name="Ferres I."/>
            <person name="Bierque E."/>
            <person name="Girault D."/>
            <person name="Soupe-Gilbert M.-E."/>
            <person name="Picardeau M."/>
            <person name="Goarant C."/>
        </authorList>
    </citation>
    <scope>NUCLEOTIDE SEQUENCE [LARGE SCALE GENOMIC DNA]</scope>
    <source>
        <strain evidence="4">ATI7-C-A5</strain>
    </source>
</reference>
<dbReference type="InterPro" id="IPR001623">
    <property type="entry name" value="DnaJ_domain"/>
</dbReference>
<dbReference type="AlphaFoldDB" id="A0A2N0B7V2"/>
<evidence type="ECO:0000256" key="1">
    <source>
        <dbReference type="SAM" id="Phobius"/>
    </source>
</evidence>
<dbReference type="OrthoDB" id="327386at2"/>
<gene>
    <name evidence="3" type="ORF">CH379_014150</name>
    <name evidence="4" type="ORF">CH379_12205</name>
</gene>
<reference evidence="3 5" key="2">
    <citation type="journal article" date="2018" name="Microb. Genom.">
        <title>Deciphering the unexplored Leptospira diversity from soils uncovers genomic evolution to virulence.</title>
        <authorList>
            <person name="Thibeaux R."/>
            <person name="Iraola G."/>
            <person name="Ferres I."/>
            <person name="Bierque E."/>
            <person name="Girault D."/>
            <person name="Soupe-Gilbert M.E."/>
            <person name="Picardeau M."/>
            <person name="Goarant C."/>
        </authorList>
    </citation>
    <scope>NUCLEOTIDE SEQUENCE [LARGE SCALE GENOMIC DNA]</scope>
    <source>
        <strain evidence="3 5">ATI7-C-A5</strain>
    </source>
</reference>
<comment type="caution">
    <text evidence="4">The sequence shown here is derived from an EMBL/GenBank/DDBJ whole genome shotgun (WGS) entry which is preliminary data.</text>
</comment>
<dbReference type="EMBL" id="NPEF01000120">
    <property type="protein sequence ID" value="PJZ92610.1"/>
    <property type="molecule type" value="Genomic_DNA"/>
</dbReference>
<dbReference type="EMBL" id="NPEF02000016">
    <property type="protein sequence ID" value="MDV6236766.1"/>
    <property type="molecule type" value="Genomic_DNA"/>
</dbReference>
<keyword evidence="5" id="KW-1185">Reference proteome</keyword>
<keyword evidence="1" id="KW-0812">Transmembrane</keyword>
<reference evidence="3" key="3">
    <citation type="submission" date="2023-10" db="EMBL/GenBank/DDBJ databases">
        <authorList>
            <person name="Picardeau M."/>
            <person name="Thibeaux R."/>
        </authorList>
    </citation>
    <scope>NUCLEOTIDE SEQUENCE</scope>
    <source>
        <strain evidence="3">ATI7-C-A5</strain>
    </source>
</reference>
<evidence type="ECO:0000259" key="2">
    <source>
        <dbReference type="PROSITE" id="PS50076"/>
    </source>
</evidence>
<accession>A0A2N0BIR1</accession>
<dbReference type="Proteomes" id="UP000232122">
    <property type="component" value="Unassembled WGS sequence"/>
</dbReference>
<dbReference type="PROSITE" id="PS50076">
    <property type="entry name" value="DNAJ_2"/>
    <property type="match status" value="1"/>
</dbReference>
<feature type="transmembrane region" description="Helical" evidence="1">
    <location>
        <begin position="127"/>
        <end position="147"/>
    </location>
</feature>
<organism evidence="4">
    <name type="scientific">Leptospira ellisii</name>
    <dbReference type="NCBI Taxonomy" id="2023197"/>
    <lineage>
        <taxon>Bacteria</taxon>
        <taxon>Pseudomonadati</taxon>
        <taxon>Spirochaetota</taxon>
        <taxon>Spirochaetia</taxon>
        <taxon>Leptospirales</taxon>
        <taxon>Leptospiraceae</taxon>
        <taxon>Leptospira</taxon>
    </lineage>
</organism>
<proteinExistence type="predicted"/>
<dbReference type="RefSeq" id="WP_100747556.1">
    <property type="nucleotide sequence ID" value="NZ_NPEF02000016.1"/>
</dbReference>
<feature type="domain" description="J" evidence="2">
    <location>
        <begin position="8"/>
        <end position="71"/>
    </location>
</feature>
<dbReference type="Gene3D" id="1.10.287.110">
    <property type="entry name" value="DnaJ domain"/>
    <property type="match status" value="1"/>
</dbReference>
<sequence length="209" mass="24371">MAVNVKPNYYKLLNLSRSSDFQAIECAFEKFLEGLESDPWNPSRDLDREEGIRAYLTLSSPETREEYDKTLDYEFLLLDPGKIPEEFEAFYKVQKLSEGEETKLFYNRFLEFKKDLETTLWNLRTTVLFFLSAFSILTIFALSMALAQKNGFLSPGAELFYRKWGILCSAGILFSGYAIFRKLILPRNNRIRQGRSTSSREKNSKEKRS</sequence>